<keyword evidence="1" id="KW-0521">NADP</keyword>
<dbReference type="EMBL" id="BAAAMN010000066">
    <property type="protein sequence ID" value="GAA2045728.1"/>
    <property type="molecule type" value="Genomic_DNA"/>
</dbReference>
<proteinExistence type="predicted"/>
<dbReference type="Pfam" id="PF13602">
    <property type="entry name" value="ADH_zinc_N_2"/>
    <property type="match status" value="1"/>
</dbReference>
<gene>
    <name evidence="3" type="ORF">GCM10009720_28210</name>
</gene>
<evidence type="ECO:0000313" key="4">
    <source>
        <dbReference type="Proteomes" id="UP001501461"/>
    </source>
</evidence>
<accession>A0ABP5GJV7</accession>
<dbReference type="SUPFAM" id="SSF51735">
    <property type="entry name" value="NAD(P)-binding Rossmann-fold domains"/>
    <property type="match status" value="1"/>
</dbReference>
<comment type="caution">
    <text evidence="3">The sequence shown here is derived from an EMBL/GenBank/DDBJ whole genome shotgun (WGS) entry which is preliminary data.</text>
</comment>
<evidence type="ECO:0000259" key="2">
    <source>
        <dbReference type="SMART" id="SM00829"/>
    </source>
</evidence>
<dbReference type="SMART" id="SM00829">
    <property type="entry name" value="PKS_ER"/>
    <property type="match status" value="1"/>
</dbReference>
<dbReference type="Pfam" id="PF08240">
    <property type="entry name" value="ADH_N"/>
    <property type="match status" value="1"/>
</dbReference>
<name>A0ABP5GJV7_9MICC</name>
<dbReference type="InterPro" id="IPR051603">
    <property type="entry name" value="Zinc-ADH_QOR/CCCR"/>
</dbReference>
<dbReference type="InterPro" id="IPR036291">
    <property type="entry name" value="NAD(P)-bd_dom_sf"/>
</dbReference>
<protein>
    <submittedName>
        <fullName evidence="3">NADP-dependent oxidoreductase</fullName>
    </submittedName>
</protein>
<dbReference type="InterPro" id="IPR011032">
    <property type="entry name" value="GroES-like_sf"/>
</dbReference>
<dbReference type="InterPro" id="IPR020843">
    <property type="entry name" value="ER"/>
</dbReference>
<dbReference type="Proteomes" id="UP001501461">
    <property type="component" value="Unassembled WGS sequence"/>
</dbReference>
<evidence type="ECO:0000256" key="1">
    <source>
        <dbReference type="ARBA" id="ARBA00022857"/>
    </source>
</evidence>
<keyword evidence="4" id="KW-1185">Reference proteome</keyword>
<dbReference type="Gene3D" id="3.90.180.10">
    <property type="entry name" value="Medium-chain alcohol dehydrogenases, catalytic domain"/>
    <property type="match status" value="1"/>
</dbReference>
<dbReference type="PANTHER" id="PTHR44154">
    <property type="entry name" value="QUINONE OXIDOREDUCTASE"/>
    <property type="match status" value="1"/>
</dbReference>
<dbReference type="Gene3D" id="3.40.50.720">
    <property type="entry name" value="NAD(P)-binding Rossmann-like Domain"/>
    <property type="match status" value="1"/>
</dbReference>
<dbReference type="PANTHER" id="PTHR44154:SF1">
    <property type="entry name" value="QUINONE OXIDOREDUCTASE"/>
    <property type="match status" value="1"/>
</dbReference>
<dbReference type="CDD" id="cd05289">
    <property type="entry name" value="MDR_like_2"/>
    <property type="match status" value="1"/>
</dbReference>
<dbReference type="SUPFAM" id="SSF50129">
    <property type="entry name" value="GroES-like"/>
    <property type="match status" value="1"/>
</dbReference>
<sequence>MNMEAIAFNTPGDPDVLEVHELPDPEPGPGEVLIRVQAAAVSPTDTMRRAGLRDSKNPGPYVVGMDAAGVVEAIAEDTDTYLKLGDKVMAIVLPNGSHGAYADRIVVPADSVVRIPENASLIEASTLPMNGLTARLALDTLDLPKGATLAVTGAAGTLGGYIIQLAKNDGLTVIADAAENDEELVKSRGADVVLPRGEDYANKILEQFPDGVDGIVDGAVQVDEIVPAAKDGATIITIRGANGERERGVTLKDIWVVNYDQEHDKLDTLRQQVEDGILTLKVEDVLPKEQAPEAHRRMEAGGVRGRLVLEFGVIPETSF</sequence>
<dbReference type="InterPro" id="IPR013154">
    <property type="entry name" value="ADH-like_N"/>
</dbReference>
<evidence type="ECO:0000313" key="3">
    <source>
        <dbReference type="EMBL" id="GAA2045728.1"/>
    </source>
</evidence>
<organism evidence="3 4">
    <name type="scientific">Yaniella flava</name>
    <dbReference type="NCBI Taxonomy" id="287930"/>
    <lineage>
        <taxon>Bacteria</taxon>
        <taxon>Bacillati</taxon>
        <taxon>Actinomycetota</taxon>
        <taxon>Actinomycetes</taxon>
        <taxon>Micrococcales</taxon>
        <taxon>Micrococcaceae</taxon>
        <taxon>Yaniella</taxon>
    </lineage>
</organism>
<feature type="domain" description="Enoyl reductase (ER)" evidence="2">
    <location>
        <begin position="12"/>
        <end position="309"/>
    </location>
</feature>
<reference evidence="4" key="1">
    <citation type="journal article" date="2019" name="Int. J. Syst. Evol. Microbiol.">
        <title>The Global Catalogue of Microorganisms (GCM) 10K type strain sequencing project: providing services to taxonomists for standard genome sequencing and annotation.</title>
        <authorList>
            <consortium name="The Broad Institute Genomics Platform"/>
            <consortium name="The Broad Institute Genome Sequencing Center for Infectious Disease"/>
            <person name="Wu L."/>
            <person name="Ma J."/>
        </authorList>
    </citation>
    <scope>NUCLEOTIDE SEQUENCE [LARGE SCALE GENOMIC DNA]</scope>
    <source>
        <strain evidence="4">JCM 13595</strain>
    </source>
</reference>